<gene>
    <name evidence="1" type="ORF">HH303_12575</name>
</gene>
<evidence type="ECO:0000313" key="2">
    <source>
        <dbReference type="Proteomes" id="UP000539372"/>
    </source>
</evidence>
<dbReference type="Proteomes" id="UP000539372">
    <property type="component" value="Unassembled WGS sequence"/>
</dbReference>
<keyword evidence="2" id="KW-1185">Reference proteome</keyword>
<evidence type="ECO:0000313" key="1">
    <source>
        <dbReference type="EMBL" id="NMM45320.1"/>
    </source>
</evidence>
<comment type="caution">
    <text evidence="1">The sequence shown here is derived from an EMBL/GenBank/DDBJ whole genome shotgun (WGS) entry which is preliminary data.</text>
</comment>
<name>A0A7Y0HF17_9PROT</name>
<protein>
    <submittedName>
        <fullName evidence="1">Uncharacterized protein</fullName>
    </submittedName>
</protein>
<reference evidence="1 2" key="1">
    <citation type="submission" date="2020-04" db="EMBL/GenBank/DDBJ databases">
        <title>Rhodospirillaceae bacterium KN72 isolated from deep sea.</title>
        <authorList>
            <person name="Zhang D.-C."/>
        </authorList>
    </citation>
    <scope>NUCLEOTIDE SEQUENCE [LARGE SCALE GENOMIC DNA]</scope>
    <source>
        <strain evidence="1 2">KN72</strain>
    </source>
</reference>
<organism evidence="1 2">
    <name type="scientific">Pacificispira spongiicola</name>
    <dbReference type="NCBI Taxonomy" id="2729598"/>
    <lineage>
        <taxon>Bacteria</taxon>
        <taxon>Pseudomonadati</taxon>
        <taxon>Pseudomonadota</taxon>
        <taxon>Alphaproteobacteria</taxon>
        <taxon>Rhodospirillales</taxon>
        <taxon>Rhodospirillaceae</taxon>
        <taxon>Pacificispira</taxon>
    </lineage>
</organism>
<accession>A0A7Y0HF17</accession>
<dbReference type="RefSeq" id="WP_169625668.1">
    <property type="nucleotide sequence ID" value="NZ_JABBNT010000003.1"/>
</dbReference>
<dbReference type="EMBL" id="JABBNT010000003">
    <property type="protein sequence ID" value="NMM45320.1"/>
    <property type="molecule type" value="Genomic_DNA"/>
</dbReference>
<proteinExistence type="predicted"/>
<sequence>MLYKPWVANGRGLDFADPMTNSGWWLYDDGSLRCYRFFANDDSERAQFAPGDPFPPGSSAAAAMMCHYGMVRLERMRRGVRIEWDVCAVDPSALSILKAWLKIRIKVPEIRLRFYYGGWATETYGDSEAALRRVDQLSDYRGSTPSGLIACKDQGIENLDGAKRLLRTAYQRWNESRTDALELFDSPFREIAPYTLSLSEDNAPGNLFYRKVGSHAYIVSYLGREWARDVVGTLSTRGHGDVEFENVVAEPYFDALRTGRPHYGHVRALFDGCGHDPAWVSYQRLVLPYHTPRGQRAVAIAVIPDQDVAIPFLSGKTRNAIN</sequence>
<dbReference type="AlphaFoldDB" id="A0A7Y0HF17"/>